<gene>
    <name evidence="1" type="ORF">MRB53_006454</name>
</gene>
<comment type="caution">
    <text evidence="1">The sequence shown here is derived from an EMBL/GenBank/DDBJ whole genome shotgun (WGS) entry which is preliminary data.</text>
</comment>
<sequence length="290" mass="31301">MSPSLGATPELPPRPPPRPPFHLLQSPLRLRWHRPPDPRTLLTGQWQGHRHRDRGLATTRLKSRSPQPPILRWHLGSGLQCASAGGDVSRSVCEGDGADNEEGRGMRGGRDQMMGGREEEMIRRIKGMFGKSRYVGAKFHEVVEICSLDEWRRVHDLDGGDLADAQRGECGDLVAGANGDAEDFGGDGKEVGVAVEEGAAEKGGVGALASEPRVGGVELRGREREAAEVRFAGGYGEWGEGPAKAVGRASLSFKCSCVLFLGQLVYSFWHMGSNGESSWTLAWIGLEIGP</sequence>
<keyword evidence="2" id="KW-1185">Reference proteome</keyword>
<dbReference type="Proteomes" id="UP001234297">
    <property type="component" value="Chromosome 2"/>
</dbReference>
<evidence type="ECO:0000313" key="2">
    <source>
        <dbReference type="Proteomes" id="UP001234297"/>
    </source>
</evidence>
<name>A0ACC2MH52_PERAE</name>
<dbReference type="EMBL" id="CM056810">
    <property type="protein sequence ID" value="KAJ8644706.1"/>
    <property type="molecule type" value="Genomic_DNA"/>
</dbReference>
<evidence type="ECO:0000313" key="1">
    <source>
        <dbReference type="EMBL" id="KAJ8644706.1"/>
    </source>
</evidence>
<reference evidence="1 2" key="1">
    <citation type="journal article" date="2022" name="Hortic Res">
        <title>A haplotype resolved chromosomal level avocado genome allows analysis of novel avocado genes.</title>
        <authorList>
            <person name="Nath O."/>
            <person name="Fletcher S.J."/>
            <person name="Hayward A."/>
            <person name="Shaw L.M."/>
            <person name="Masouleh A.K."/>
            <person name="Furtado A."/>
            <person name="Henry R.J."/>
            <person name="Mitter N."/>
        </authorList>
    </citation>
    <scope>NUCLEOTIDE SEQUENCE [LARGE SCALE GENOMIC DNA]</scope>
    <source>
        <strain evidence="2">cv. Hass</strain>
    </source>
</reference>
<accession>A0ACC2MH52</accession>
<proteinExistence type="predicted"/>
<organism evidence="1 2">
    <name type="scientific">Persea americana</name>
    <name type="common">Avocado</name>
    <dbReference type="NCBI Taxonomy" id="3435"/>
    <lineage>
        <taxon>Eukaryota</taxon>
        <taxon>Viridiplantae</taxon>
        <taxon>Streptophyta</taxon>
        <taxon>Embryophyta</taxon>
        <taxon>Tracheophyta</taxon>
        <taxon>Spermatophyta</taxon>
        <taxon>Magnoliopsida</taxon>
        <taxon>Magnoliidae</taxon>
        <taxon>Laurales</taxon>
        <taxon>Lauraceae</taxon>
        <taxon>Persea</taxon>
    </lineage>
</organism>
<protein>
    <submittedName>
        <fullName evidence="1">Uncharacterized protein</fullName>
    </submittedName>
</protein>